<dbReference type="PROSITE" id="PS50085">
    <property type="entry name" value="RAPGAP"/>
    <property type="match status" value="1"/>
</dbReference>
<comment type="caution">
    <text evidence="4">The sequence shown here is derived from an EMBL/GenBank/DDBJ whole genome shotgun (WGS) entry which is preliminary data.</text>
</comment>
<dbReference type="PANTHER" id="PTHR15711">
    <property type="entry name" value="RAP GTPASE-ACTIVATING PROTEIN"/>
    <property type="match status" value="1"/>
</dbReference>
<dbReference type="EMBL" id="SNRW01008003">
    <property type="protein sequence ID" value="KAA6380270.1"/>
    <property type="molecule type" value="Genomic_DNA"/>
</dbReference>
<sequence>MKVGVLFYDRGQTHETEMFSNKDGSAEFNQFLNFIGTRIHLQGFDGYSGDLDHVSTLLNYMANNKQQIDRKRYIGNDNVVIVFQQPGAEPYKCDTIISESNHAIINVRPIKKQEALMMIKNRTEQLRSFVLSKNRKRKKNNLQVNKKLIMIEIEGQEDVFMRRRPRGSGGDEPQVEGGFSDQPETDILVTYRSTTQQQPSSSSSSEHSPSPVPIFDEDLTYRSYDNVRADIDIDESANYSD</sequence>
<dbReference type="OrthoDB" id="2499658at2759"/>
<evidence type="ECO:0000259" key="3">
    <source>
        <dbReference type="PROSITE" id="PS50085"/>
    </source>
</evidence>
<dbReference type="InterPro" id="IPR050989">
    <property type="entry name" value="Rap1_Ran_GAP"/>
</dbReference>
<dbReference type="Proteomes" id="UP000324800">
    <property type="component" value="Unassembled WGS sequence"/>
</dbReference>
<dbReference type="GO" id="GO:0005096">
    <property type="term" value="F:GTPase activator activity"/>
    <property type="evidence" value="ECO:0007669"/>
    <property type="project" value="UniProtKB-KW"/>
</dbReference>
<feature type="region of interest" description="Disordered" evidence="2">
    <location>
        <begin position="161"/>
        <end position="219"/>
    </location>
</feature>
<reference evidence="4 5" key="1">
    <citation type="submission" date="2019-03" db="EMBL/GenBank/DDBJ databases">
        <title>Single cell metagenomics reveals metabolic interactions within the superorganism composed of flagellate Streblomastix strix and complex community of Bacteroidetes bacteria on its surface.</title>
        <authorList>
            <person name="Treitli S.C."/>
            <person name="Kolisko M."/>
            <person name="Husnik F."/>
            <person name="Keeling P."/>
            <person name="Hampl V."/>
        </authorList>
    </citation>
    <scope>NUCLEOTIDE SEQUENCE [LARGE SCALE GENOMIC DNA]</scope>
    <source>
        <strain evidence="4">ST1C</strain>
    </source>
</reference>
<protein>
    <submittedName>
        <fullName evidence="4">Putative rap/ran-GAP family protein</fullName>
    </submittedName>
</protein>
<dbReference type="PANTHER" id="PTHR15711:SF65">
    <property type="entry name" value="RAPGAP_RANGAP DOMAIN-CONTAINING PROTEIN"/>
    <property type="match status" value="1"/>
</dbReference>
<evidence type="ECO:0000313" key="5">
    <source>
        <dbReference type="Proteomes" id="UP000324800"/>
    </source>
</evidence>
<organism evidence="4 5">
    <name type="scientific">Streblomastix strix</name>
    <dbReference type="NCBI Taxonomy" id="222440"/>
    <lineage>
        <taxon>Eukaryota</taxon>
        <taxon>Metamonada</taxon>
        <taxon>Preaxostyla</taxon>
        <taxon>Oxymonadida</taxon>
        <taxon>Streblomastigidae</taxon>
        <taxon>Streblomastix</taxon>
    </lineage>
</organism>
<proteinExistence type="predicted"/>
<feature type="compositionally biased region" description="Low complexity" evidence="2">
    <location>
        <begin position="193"/>
        <end position="209"/>
    </location>
</feature>
<dbReference type="AlphaFoldDB" id="A0A5J4VCM0"/>
<accession>A0A5J4VCM0</accession>
<evidence type="ECO:0000256" key="2">
    <source>
        <dbReference type="SAM" id="MobiDB-lite"/>
    </source>
</evidence>
<evidence type="ECO:0000256" key="1">
    <source>
        <dbReference type="ARBA" id="ARBA00022468"/>
    </source>
</evidence>
<gene>
    <name evidence="4" type="ORF">EZS28_024202</name>
</gene>
<keyword evidence="1" id="KW-0343">GTPase activation</keyword>
<dbReference type="InterPro" id="IPR035974">
    <property type="entry name" value="Rap/Ran-GAP_sf"/>
</dbReference>
<dbReference type="Pfam" id="PF02145">
    <property type="entry name" value="Rap_GAP"/>
    <property type="match status" value="2"/>
</dbReference>
<dbReference type="SUPFAM" id="SSF111347">
    <property type="entry name" value="Rap/Ran-GAP"/>
    <property type="match status" value="1"/>
</dbReference>
<dbReference type="InterPro" id="IPR000331">
    <property type="entry name" value="Rap/Ran_GAP_dom"/>
</dbReference>
<feature type="non-terminal residue" evidence="4">
    <location>
        <position position="241"/>
    </location>
</feature>
<name>A0A5J4VCM0_9EUKA</name>
<dbReference type="GO" id="GO:0051056">
    <property type="term" value="P:regulation of small GTPase mediated signal transduction"/>
    <property type="evidence" value="ECO:0007669"/>
    <property type="project" value="InterPro"/>
</dbReference>
<feature type="domain" description="Rap-GAP" evidence="3">
    <location>
        <begin position="1"/>
        <end position="227"/>
    </location>
</feature>
<evidence type="ECO:0000313" key="4">
    <source>
        <dbReference type="EMBL" id="KAA6380270.1"/>
    </source>
</evidence>
<dbReference type="Gene3D" id="3.40.50.11210">
    <property type="entry name" value="Rap/Ran-GAP"/>
    <property type="match status" value="2"/>
</dbReference>